<dbReference type="Pfam" id="PF13089">
    <property type="entry name" value="PP_kinase_N"/>
    <property type="match status" value="1"/>
</dbReference>
<feature type="domain" description="Polyphosphate kinase middle" evidence="9">
    <location>
        <begin position="155"/>
        <end position="333"/>
    </location>
</feature>
<dbReference type="CDD" id="cd09165">
    <property type="entry name" value="PLDc_PaPPK1_C1_like"/>
    <property type="match status" value="1"/>
</dbReference>
<dbReference type="EC" id="2.7.4.1" evidence="6 7"/>
<evidence type="ECO:0000256" key="5">
    <source>
        <dbReference type="ARBA" id="ARBA00022840"/>
    </source>
</evidence>
<reference evidence="13" key="2">
    <citation type="journal article" date="2020" name="Microorganisms">
        <title>Osmotic Adaptation and Compatible Solute Biosynthesis of Phototrophic Bacteria as Revealed from Genome Analyses.</title>
        <authorList>
            <person name="Imhoff J.F."/>
            <person name="Rahn T."/>
            <person name="Kunzel S."/>
            <person name="Keller A."/>
            <person name="Neulinger S.C."/>
        </authorList>
    </citation>
    <scope>NUCLEOTIDE SEQUENCE</scope>
    <source>
        <strain evidence="13">DSM 11080</strain>
    </source>
</reference>
<sequence>MINDANAESMVDEDEADIESVVTNPPASNPEPDLDDPSLYLNRELTWLAFNRRVLHEADDPRTPLLERVKFLAIVSNNLDEFFMKRIGGLKQQVAAGVHSPTVDGRTPMQQLDECRAEIAAIQTDQERIYREVMAALEEHDIRLVKVDSLPKDVRERLREHFRTNIFPMITPLAMDPAHPFPFISNLALNLLVRLRFPGGSETYMARVKVPVSKDVSKRLIQVDGLNTFVTLDDLIVNNLDMLFPGMEIESCELFRVTRNAIVEPEEEAASDLLEMIETELRERHFAPIVRLEVQAGMEPVHRGMLAAELGLNEADDVYEVGGLMGRRDLFEIAGLEIPELRDKPHRSGDHPVLGNDRRNIFHIIRENGPLLLQHPYESFSTTVERFLTTAAKDPKVLAIKMTLYRTSGGAILDALIKAARNGKQVAVMVELKARFDEAANIGWARRLEAEGIHVTYGVLGLKTHCKLIFVVRRDYSQLRRYYHIGTGNYHGGTAKLYTDLGMLGCDEEIGQDLTELFNYLTGYSPPPSYRKILAAPYTLKRGILEKIEREIRVHERPVEQGGGDGLIQMKMNALEDPDIARALYKASRAGVRVDLIVRDTCRFRPGVPGLSENARVVSIVGRFLEHGRILYFRNGGNEEYLIGSADMMRRNLESRVEVHAPVENSELRQELRLILDVQLADQRSAWEMQPDGSYLQRQPDDENAKGTQETLMGVAEKRLSAAAKHKEKNLRSRLLSHFEHRLANSL</sequence>
<dbReference type="AlphaFoldDB" id="A0AAJ0U1P1"/>
<dbReference type="PANTHER" id="PTHR30218:SF0">
    <property type="entry name" value="POLYPHOSPHATE KINASE"/>
    <property type="match status" value="1"/>
</dbReference>
<dbReference type="GO" id="GO:0008976">
    <property type="term" value="F:polyphosphate kinase activity"/>
    <property type="evidence" value="ECO:0007669"/>
    <property type="project" value="UniProtKB-UniRule"/>
</dbReference>
<comment type="catalytic activity">
    <reaction evidence="6 7">
        <text>[phosphate](n) + ATP = [phosphate](n+1) + ADP</text>
        <dbReference type="Rhea" id="RHEA:19573"/>
        <dbReference type="Rhea" id="RHEA-COMP:9859"/>
        <dbReference type="Rhea" id="RHEA-COMP:14280"/>
        <dbReference type="ChEBI" id="CHEBI:16838"/>
        <dbReference type="ChEBI" id="CHEBI:30616"/>
        <dbReference type="ChEBI" id="CHEBI:456216"/>
        <dbReference type="EC" id="2.7.4.1"/>
    </reaction>
</comment>
<dbReference type="Gene3D" id="1.20.58.310">
    <property type="entry name" value="Polyphosphate kinase N-terminal domain"/>
    <property type="match status" value="1"/>
</dbReference>
<dbReference type="InterPro" id="IPR024953">
    <property type="entry name" value="PP_kinase_middle"/>
</dbReference>
<feature type="binding site" evidence="6">
    <location>
        <position position="627"/>
    </location>
    <ligand>
        <name>ATP</name>
        <dbReference type="ChEBI" id="CHEBI:30616"/>
    </ligand>
</feature>
<evidence type="ECO:0000259" key="11">
    <source>
        <dbReference type="Pfam" id="PF13090"/>
    </source>
</evidence>
<dbReference type="NCBIfam" id="TIGR03705">
    <property type="entry name" value="poly_P_kin"/>
    <property type="match status" value="1"/>
</dbReference>
<comment type="cofactor">
    <cofactor evidence="6">
        <name>Mg(2+)</name>
        <dbReference type="ChEBI" id="CHEBI:18420"/>
    </cofactor>
</comment>
<feature type="binding site" evidence="6">
    <location>
        <position position="599"/>
    </location>
    <ligand>
        <name>ATP</name>
        <dbReference type="ChEBI" id="CHEBI:30616"/>
    </ligand>
</feature>
<evidence type="ECO:0000256" key="7">
    <source>
        <dbReference type="RuleBase" id="RU003800"/>
    </source>
</evidence>
<feature type="binding site" evidence="6">
    <location>
        <position position="406"/>
    </location>
    <ligand>
        <name>Mg(2+)</name>
        <dbReference type="ChEBI" id="CHEBI:18420"/>
    </ligand>
</feature>
<comment type="caution">
    <text evidence="13">The sequence shown here is derived from an EMBL/GenBank/DDBJ whole genome shotgun (WGS) entry which is preliminary data.</text>
</comment>
<feature type="binding site" evidence="6">
    <location>
        <position position="435"/>
    </location>
    <ligand>
        <name>Mg(2+)</name>
        <dbReference type="ChEBI" id="CHEBI:18420"/>
    </ligand>
</feature>
<proteinExistence type="inferred from homology"/>
<organism evidence="13 14">
    <name type="scientific">Halochromatium glycolicum</name>
    <dbReference type="NCBI Taxonomy" id="85075"/>
    <lineage>
        <taxon>Bacteria</taxon>
        <taxon>Pseudomonadati</taxon>
        <taxon>Pseudomonadota</taxon>
        <taxon>Gammaproteobacteria</taxon>
        <taxon>Chromatiales</taxon>
        <taxon>Chromatiaceae</taxon>
        <taxon>Halochromatium</taxon>
    </lineage>
</organism>
<evidence type="ECO:0000256" key="1">
    <source>
        <dbReference type="ARBA" id="ARBA00022553"/>
    </source>
</evidence>
<comment type="similarity">
    <text evidence="6 7">Belongs to the polyphosphate kinase 1 (PPK1) family.</text>
</comment>
<dbReference type="PIRSF" id="PIRSF015589">
    <property type="entry name" value="PP_kinase"/>
    <property type="match status" value="1"/>
</dbReference>
<keyword evidence="14" id="KW-1185">Reference proteome</keyword>
<dbReference type="InterPro" id="IPR036830">
    <property type="entry name" value="PP_kinase_middle_dom_sf"/>
</dbReference>
<reference evidence="13" key="1">
    <citation type="submission" date="2017-08" db="EMBL/GenBank/DDBJ databases">
        <authorList>
            <person name="Imhoff J.F."/>
            <person name="Rahn T."/>
            <person name="Kuenzel S."/>
            <person name="Neulinger S.C."/>
        </authorList>
    </citation>
    <scope>NUCLEOTIDE SEQUENCE</scope>
    <source>
        <strain evidence="13">DSM 11080</strain>
    </source>
</reference>
<evidence type="ECO:0000313" key="14">
    <source>
        <dbReference type="Proteomes" id="UP001296776"/>
    </source>
</evidence>
<comment type="PTM">
    <text evidence="6 7">An intermediate of this reaction is the autophosphorylated ppk in which a phosphate is covalently linked to a histidine residue through a N-P bond.</text>
</comment>
<dbReference type="GO" id="GO:0046872">
    <property type="term" value="F:metal ion binding"/>
    <property type="evidence" value="ECO:0007669"/>
    <property type="project" value="UniProtKB-KW"/>
</dbReference>
<dbReference type="Pfam" id="PF17941">
    <property type="entry name" value="PP_kinase_C_1"/>
    <property type="match status" value="1"/>
</dbReference>
<dbReference type="NCBIfam" id="NF003921">
    <property type="entry name" value="PRK05443.2-2"/>
    <property type="match status" value="1"/>
</dbReference>
<dbReference type="Gene3D" id="3.30.1840.10">
    <property type="entry name" value="Polyphosphate kinase middle domain"/>
    <property type="match status" value="1"/>
</dbReference>
<feature type="domain" description="Polyphosphate kinase C-terminal" evidence="12">
    <location>
        <begin position="360"/>
        <end position="525"/>
    </location>
</feature>
<dbReference type="InterPro" id="IPR041108">
    <property type="entry name" value="PP_kinase_C_1"/>
</dbReference>
<evidence type="ECO:0000256" key="3">
    <source>
        <dbReference type="ARBA" id="ARBA00022741"/>
    </source>
</evidence>
<evidence type="ECO:0000256" key="8">
    <source>
        <dbReference type="SAM" id="MobiDB-lite"/>
    </source>
</evidence>
<keyword evidence="4 6" id="KW-0418">Kinase</keyword>
<dbReference type="PANTHER" id="PTHR30218">
    <property type="entry name" value="POLYPHOSPHATE KINASE"/>
    <property type="match status" value="1"/>
</dbReference>
<dbReference type="CDD" id="cd09168">
    <property type="entry name" value="PLDc_PaPPK1_C2_like"/>
    <property type="match status" value="1"/>
</dbReference>
<dbReference type="GO" id="GO:0006799">
    <property type="term" value="P:polyphosphate biosynthetic process"/>
    <property type="evidence" value="ECO:0007669"/>
    <property type="project" value="UniProtKB-UniRule"/>
</dbReference>
<dbReference type="SUPFAM" id="SSF143724">
    <property type="entry name" value="PHP14-like"/>
    <property type="match status" value="1"/>
</dbReference>
<dbReference type="InterPro" id="IPR025198">
    <property type="entry name" value="PPK_N_dom"/>
</dbReference>
<dbReference type="Pfam" id="PF02503">
    <property type="entry name" value="PP_kinase"/>
    <property type="match status" value="1"/>
</dbReference>
<dbReference type="GO" id="GO:0005524">
    <property type="term" value="F:ATP binding"/>
    <property type="evidence" value="ECO:0007669"/>
    <property type="project" value="UniProtKB-KW"/>
</dbReference>
<accession>A0AAJ0U1P1</accession>
<evidence type="ECO:0000313" key="13">
    <source>
        <dbReference type="EMBL" id="MBK1703547.1"/>
    </source>
</evidence>
<dbReference type="SUPFAM" id="SSF140356">
    <property type="entry name" value="PPK N-terminal domain-like"/>
    <property type="match status" value="1"/>
</dbReference>
<evidence type="ECO:0000259" key="9">
    <source>
        <dbReference type="Pfam" id="PF02503"/>
    </source>
</evidence>
<feature type="binding site" evidence="6">
    <location>
        <position position="78"/>
    </location>
    <ligand>
        <name>ATP</name>
        <dbReference type="ChEBI" id="CHEBI:30616"/>
    </ligand>
</feature>
<dbReference type="Pfam" id="PF13090">
    <property type="entry name" value="PP_kinase_C"/>
    <property type="match status" value="1"/>
</dbReference>
<evidence type="ECO:0000256" key="6">
    <source>
        <dbReference type="HAMAP-Rule" id="MF_00347"/>
    </source>
</evidence>
<protein>
    <recommendedName>
        <fullName evidence="6 7">Polyphosphate kinase</fullName>
        <ecNumber evidence="6 7">2.7.4.1</ecNumber>
    </recommendedName>
    <alternativeName>
        <fullName evidence="6">ATP-polyphosphate phosphotransferase</fullName>
    </alternativeName>
    <alternativeName>
        <fullName evidence="6">Polyphosphoric acid kinase</fullName>
    </alternativeName>
</protein>
<dbReference type="GO" id="GO:0009358">
    <property type="term" value="C:polyphosphate kinase complex"/>
    <property type="evidence" value="ECO:0007669"/>
    <property type="project" value="InterPro"/>
</dbReference>
<feature type="region of interest" description="Disordered" evidence="8">
    <location>
        <begin position="1"/>
        <end position="36"/>
    </location>
</feature>
<dbReference type="SUPFAM" id="SSF56024">
    <property type="entry name" value="Phospholipase D/nuclease"/>
    <property type="match status" value="2"/>
</dbReference>
<gene>
    <name evidence="13" type="primary">ppk1</name>
    <name evidence="6" type="synonym">ppk</name>
    <name evidence="13" type="ORF">CKO40_02990</name>
</gene>
<feature type="active site" description="Phosphohistidine intermediate" evidence="6">
    <location>
        <position position="465"/>
    </location>
</feature>
<evidence type="ECO:0000259" key="10">
    <source>
        <dbReference type="Pfam" id="PF13089"/>
    </source>
</evidence>
<evidence type="ECO:0000256" key="4">
    <source>
        <dbReference type="ARBA" id="ARBA00022777"/>
    </source>
</evidence>
<keyword evidence="1 6" id="KW-0597">Phosphoprotein</keyword>
<keyword evidence="6" id="KW-0460">Magnesium</keyword>
<evidence type="ECO:0000256" key="2">
    <source>
        <dbReference type="ARBA" id="ARBA00022679"/>
    </source>
</evidence>
<dbReference type="Gene3D" id="3.30.870.10">
    <property type="entry name" value="Endonuclease Chain A"/>
    <property type="match status" value="2"/>
</dbReference>
<keyword evidence="6" id="KW-0479">Metal-binding</keyword>
<dbReference type="InterPro" id="IPR036832">
    <property type="entry name" value="PPK_N_dom_sf"/>
</dbReference>
<name>A0AAJ0U1P1_9GAMM</name>
<keyword evidence="2 6" id="KW-0808">Transferase</keyword>
<keyword evidence="3 6" id="KW-0547">Nucleotide-binding</keyword>
<feature type="binding site" evidence="6">
    <location>
        <position position="498"/>
    </location>
    <ligand>
        <name>ATP</name>
        <dbReference type="ChEBI" id="CHEBI:30616"/>
    </ligand>
</feature>
<feature type="domain" description="Polyphosphate kinase N-terminal" evidence="10">
    <location>
        <begin position="40"/>
        <end position="145"/>
    </location>
</feature>
<comment type="function">
    <text evidence="6 7">Catalyzes the reversible transfer of the terminal phosphate of ATP to form a long-chain polyphosphate (polyP).</text>
</comment>
<dbReference type="HAMAP" id="MF_00347">
    <property type="entry name" value="Polyphosphate_kinase"/>
    <property type="match status" value="1"/>
</dbReference>
<dbReference type="EMBL" id="NRSJ01000003">
    <property type="protein sequence ID" value="MBK1703547.1"/>
    <property type="molecule type" value="Genomic_DNA"/>
</dbReference>
<evidence type="ECO:0000259" key="12">
    <source>
        <dbReference type="Pfam" id="PF17941"/>
    </source>
</evidence>
<keyword evidence="5 6" id="KW-0067">ATP-binding</keyword>
<dbReference type="Proteomes" id="UP001296776">
    <property type="component" value="Unassembled WGS sequence"/>
</dbReference>
<feature type="domain" description="Polyphosphate kinase C-terminal" evidence="11">
    <location>
        <begin position="534"/>
        <end position="706"/>
    </location>
</feature>
<dbReference type="InterPro" id="IPR003414">
    <property type="entry name" value="PP_kinase"/>
</dbReference>
<dbReference type="InterPro" id="IPR025200">
    <property type="entry name" value="PPK_C_dom2"/>
</dbReference>